<dbReference type="PROSITE" id="PS50026">
    <property type="entry name" value="EGF_3"/>
    <property type="match status" value="3"/>
</dbReference>
<dbReference type="Pfam" id="PF00008">
    <property type="entry name" value="EGF"/>
    <property type="match status" value="3"/>
</dbReference>
<protein>
    <submittedName>
        <fullName evidence="7">Oidioi.mRNA.OKI2018_I69.PAR.g10262.t1.cds</fullName>
    </submittedName>
</protein>
<dbReference type="InterPro" id="IPR000742">
    <property type="entry name" value="EGF"/>
</dbReference>
<feature type="domain" description="EGF-like" evidence="6">
    <location>
        <begin position="142"/>
        <end position="184"/>
    </location>
</feature>
<feature type="disulfide bond" evidence="4">
    <location>
        <begin position="112"/>
        <end position="129"/>
    </location>
</feature>
<evidence type="ECO:0000313" key="8">
    <source>
        <dbReference type="Proteomes" id="UP001158576"/>
    </source>
</evidence>
<keyword evidence="3 4" id="KW-1015">Disulfide bond</keyword>
<keyword evidence="2" id="KW-0677">Repeat</keyword>
<evidence type="ECO:0000313" key="7">
    <source>
        <dbReference type="EMBL" id="CAG5083034.1"/>
    </source>
</evidence>
<gene>
    <name evidence="7" type="ORF">OKIOD_LOCUS1820</name>
</gene>
<dbReference type="Proteomes" id="UP001158576">
    <property type="component" value="Chromosome PAR"/>
</dbReference>
<dbReference type="SUPFAM" id="SSF57196">
    <property type="entry name" value="EGF/Laminin"/>
    <property type="match status" value="5"/>
</dbReference>
<keyword evidence="5" id="KW-0472">Membrane</keyword>
<keyword evidence="5" id="KW-0812">Transmembrane</keyword>
<keyword evidence="8" id="KW-1185">Reference proteome</keyword>
<dbReference type="InterPro" id="IPR051022">
    <property type="entry name" value="Notch_Cell-Fate_Det"/>
</dbReference>
<proteinExistence type="predicted"/>
<feature type="disulfide bond" evidence="4">
    <location>
        <begin position="248"/>
        <end position="257"/>
    </location>
</feature>
<dbReference type="PROSITE" id="PS01186">
    <property type="entry name" value="EGF_2"/>
    <property type="match status" value="1"/>
</dbReference>
<feature type="disulfide bond" evidence="4">
    <location>
        <begin position="229"/>
        <end position="246"/>
    </location>
</feature>
<name>A0ABN7RTD5_OIKDI</name>
<feature type="domain" description="EGF-like" evidence="6">
    <location>
        <begin position="103"/>
        <end position="141"/>
    </location>
</feature>
<organism evidence="7 8">
    <name type="scientific">Oikopleura dioica</name>
    <name type="common">Tunicate</name>
    <dbReference type="NCBI Taxonomy" id="34765"/>
    <lineage>
        <taxon>Eukaryota</taxon>
        <taxon>Metazoa</taxon>
        <taxon>Chordata</taxon>
        <taxon>Tunicata</taxon>
        <taxon>Appendicularia</taxon>
        <taxon>Copelata</taxon>
        <taxon>Oikopleuridae</taxon>
        <taxon>Oikopleura</taxon>
    </lineage>
</organism>
<feature type="disulfide bond" evidence="4">
    <location>
        <begin position="174"/>
        <end position="183"/>
    </location>
</feature>
<evidence type="ECO:0000256" key="5">
    <source>
        <dbReference type="SAM" id="Phobius"/>
    </source>
</evidence>
<evidence type="ECO:0000256" key="1">
    <source>
        <dbReference type="ARBA" id="ARBA00022536"/>
    </source>
</evidence>
<keyword evidence="5" id="KW-1133">Transmembrane helix</keyword>
<accession>A0ABN7RTD5</accession>
<evidence type="ECO:0000256" key="3">
    <source>
        <dbReference type="ARBA" id="ARBA00023157"/>
    </source>
</evidence>
<reference evidence="7 8" key="1">
    <citation type="submission" date="2021-04" db="EMBL/GenBank/DDBJ databases">
        <authorList>
            <person name="Bliznina A."/>
        </authorList>
    </citation>
    <scope>NUCLEOTIDE SEQUENCE [LARGE SCALE GENOMIC DNA]</scope>
</reference>
<evidence type="ECO:0000259" key="6">
    <source>
        <dbReference type="PROSITE" id="PS50026"/>
    </source>
</evidence>
<keyword evidence="1 4" id="KW-0245">EGF-like domain</keyword>
<dbReference type="SMART" id="SM00181">
    <property type="entry name" value="EGF"/>
    <property type="match status" value="5"/>
</dbReference>
<evidence type="ECO:0000256" key="4">
    <source>
        <dbReference type="PROSITE-ProRule" id="PRU00076"/>
    </source>
</evidence>
<feature type="transmembrane region" description="Helical" evidence="5">
    <location>
        <begin position="12"/>
        <end position="30"/>
    </location>
</feature>
<sequence length="364" mass="40221">MRKLKTKEKNCLKGLGAAILVIGILFAIWFTQFRTTICDPDPCLNRGLCDLANRNMSKIVAKCSCPDEFTEKPCKNNGFCSVNNKTYSFECACPNSHYGETCETSFCQPNPCESKGVCLVDEEKPGFVCDCVPGRHGKFCEIDVCNPNPCRNNGACKKTKEHEPRPEDEFTCECKTRFHGTLCEHERCSINPCKNGGKCHVYQNKEVCDCPDNTVGNFCEKKPCDGKPCKHGGICGTDKDKKTFKCKCPAGFHGKSCEKHRSIKVLTTTGMYDLNAVGKINQEGLSYPGKQIEEAIKDAGIAVFKNKAYFFGGHVDSIAILKLEGSQIKASGKKLKQSHKFSSGIQVDSEGDEGKFKVREYSSV</sequence>
<dbReference type="PANTHER" id="PTHR24049">
    <property type="entry name" value="CRUMBS FAMILY MEMBER"/>
    <property type="match status" value="1"/>
</dbReference>
<comment type="caution">
    <text evidence="4">Lacks conserved residue(s) required for the propagation of feature annotation.</text>
</comment>
<feature type="domain" description="EGF-like" evidence="6">
    <location>
        <begin position="220"/>
        <end position="258"/>
    </location>
</feature>
<dbReference type="Gene3D" id="2.10.25.10">
    <property type="entry name" value="Laminin"/>
    <property type="match status" value="5"/>
</dbReference>
<feature type="disulfide bond" evidence="4">
    <location>
        <begin position="131"/>
        <end position="140"/>
    </location>
</feature>
<dbReference type="PROSITE" id="PS00022">
    <property type="entry name" value="EGF_1"/>
    <property type="match status" value="2"/>
</dbReference>
<evidence type="ECO:0000256" key="2">
    <source>
        <dbReference type="ARBA" id="ARBA00022737"/>
    </source>
</evidence>
<dbReference type="EMBL" id="OU015568">
    <property type="protein sequence ID" value="CAG5083034.1"/>
    <property type="molecule type" value="Genomic_DNA"/>
</dbReference>